<feature type="transmembrane region" description="Helical" evidence="1">
    <location>
        <begin position="119"/>
        <end position="137"/>
    </location>
</feature>
<gene>
    <name evidence="2" type="ORF">QWI33_18200</name>
</gene>
<dbReference type="Proteomes" id="UP001171902">
    <property type="component" value="Unassembled WGS sequence"/>
</dbReference>
<feature type="transmembrane region" description="Helical" evidence="1">
    <location>
        <begin position="32"/>
        <end position="51"/>
    </location>
</feature>
<evidence type="ECO:0000313" key="3">
    <source>
        <dbReference type="Proteomes" id="UP001171902"/>
    </source>
</evidence>
<accession>A0ABT7YSP4</accession>
<dbReference type="Gene3D" id="3.40.50.1820">
    <property type="entry name" value="alpha/beta hydrolase"/>
    <property type="match status" value="1"/>
</dbReference>
<evidence type="ECO:0000313" key="2">
    <source>
        <dbReference type="EMBL" id="MDN3241662.1"/>
    </source>
</evidence>
<dbReference type="EMBL" id="JAUEMJ010000005">
    <property type="protein sequence ID" value="MDN3241662.1"/>
    <property type="molecule type" value="Genomic_DNA"/>
</dbReference>
<dbReference type="SUPFAM" id="SSF53474">
    <property type="entry name" value="alpha/beta-Hydrolases"/>
    <property type="match status" value="1"/>
</dbReference>
<dbReference type="InterPro" id="IPR029058">
    <property type="entry name" value="AB_hydrolase_fold"/>
</dbReference>
<organism evidence="2 3">
    <name type="scientific">Glycomyces tritici</name>
    <dbReference type="NCBI Taxonomy" id="2665176"/>
    <lineage>
        <taxon>Bacteria</taxon>
        <taxon>Bacillati</taxon>
        <taxon>Actinomycetota</taxon>
        <taxon>Actinomycetes</taxon>
        <taxon>Glycomycetales</taxon>
        <taxon>Glycomycetaceae</taxon>
        <taxon>Glycomyces</taxon>
    </lineage>
</organism>
<keyword evidence="1" id="KW-0812">Transmembrane</keyword>
<feature type="transmembrane region" description="Helical" evidence="1">
    <location>
        <begin position="85"/>
        <end position="107"/>
    </location>
</feature>
<evidence type="ECO:0000256" key="1">
    <source>
        <dbReference type="SAM" id="Phobius"/>
    </source>
</evidence>
<comment type="caution">
    <text evidence="2">The sequence shown here is derived from an EMBL/GenBank/DDBJ whole genome shotgun (WGS) entry which is preliminary data.</text>
</comment>
<sequence>MMLALGTAVVVGWSTGDQHVPGTAGVLASQTAINILIAVAASGLVTALLFVTVGRFKALAWSYLWTLGACLILLATLGAGASMTAWLATIAVLSVGASLLGGSLGSLRSRPAQGFGRPVLALVLALVVLAAPTLWLLTSSQGGPAPVDDGDPIAAVEQDPAAPGPFEVAELVYGSGTDLREAYGRSVDLETPAIDASGIVTGWSEQRTSLWGFDIEHLPLNGRVWYPQGDGPFPLVLIAHGNKSNATASEDGFAYLAELLASQGFITAAVDQNFLNTGPLDRSGGLTGVDVARGWLLLEHLRVWSEWSQDGTSPFTGRVDMERIGLIGHSRGGEAIALAAYLNGHDSLPGDGTVALGHDFGIRSLLALAPSDRQYLPEDGPIQLEDVNYLAVQGSYDADVTSFGGLDQYERVSFTGEGDYLKAVLYAGGANHGQFNSRWGRYDVGNGIPKHFLDTEALIAPEDQQRIAQVYASSFLRTTLTEDQSQASLLRDHRAASAFLPETAYVNQFTDATTHPAAAPTASGFTTAEEIPLPLRGGPGEDSVLSLEWQSGGEDPQVTAEAGPGTASEVVFDAVALTEESHLADAVTVRLTDRAGVSAELPLADIMPLEHLQSAQYLKAAWMHPTALTEPVLQTYIVPLGFFTSTESSLDPANLQTVSLVFDGSRDGSALVDDIRFTSTR</sequence>
<name>A0ABT7YSP4_9ACTN</name>
<reference evidence="2" key="1">
    <citation type="submission" date="2023-06" db="EMBL/GenBank/DDBJ databases">
        <title>Gycomyces niveus sp.nov., a novel actinomycete isolated from soil in Shouguang.</title>
        <authorList>
            <person name="Yang X."/>
            <person name="Zhao J."/>
        </authorList>
    </citation>
    <scope>NUCLEOTIDE SEQUENCE</scope>
    <source>
        <strain evidence="2">NEAU C2</strain>
    </source>
</reference>
<proteinExistence type="predicted"/>
<evidence type="ECO:0008006" key="4">
    <source>
        <dbReference type="Google" id="ProtNLM"/>
    </source>
</evidence>
<feature type="transmembrane region" description="Helical" evidence="1">
    <location>
        <begin position="58"/>
        <end position="79"/>
    </location>
</feature>
<keyword evidence="1" id="KW-0472">Membrane</keyword>
<keyword evidence="3" id="KW-1185">Reference proteome</keyword>
<protein>
    <recommendedName>
        <fullName evidence="4">MFS transporter</fullName>
    </recommendedName>
</protein>
<keyword evidence="1" id="KW-1133">Transmembrane helix</keyword>